<dbReference type="GO" id="GO:0000272">
    <property type="term" value="P:polysaccharide catabolic process"/>
    <property type="evidence" value="ECO:0007669"/>
    <property type="project" value="UniProtKB-KW"/>
</dbReference>
<keyword evidence="2" id="KW-0326">Glycosidase</keyword>
<protein>
    <submittedName>
        <fullName evidence="4">Uncharacterized protein</fullName>
    </submittedName>
</protein>
<dbReference type="Proteomes" id="UP000019225">
    <property type="component" value="Chromosome"/>
</dbReference>
<dbReference type="STRING" id="1449976.KALB_6077"/>
<dbReference type="InterPro" id="IPR013320">
    <property type="entry name" value="ConA-like_dom_sf"/>
</dbReference>
<keyword evidence="5" id="KW-1185">Reference proteome</keyword>
<dbReference type="HOGENOM" id="CLU_051064_2_0_11"/>
<dbReference type="KEGG" id="kal:KALB_6077"/>
<keyword evidence="3" id="KW-0732">Signal</keyword>
<evidence type="ECO:0000313" key="4">
    <source>
        <dbReference type="EMBL" id="AHH99437.1"/>
    </source>
</evidence>
<dbReference type="OrthoDB" id="2557744at2"/>
<dbReference type="SUPFAM" id="SSF49899">
    <property type="entry name" value="Concanavalin A-like lectins/glucanases"/>
    <property type="match status" value="1"/>
</dbReference>
<dbReference type="GO" id="GO:0008810">
    <property type="term" value="F:cellulase activity"/>
    <property type="evidence" value="ECO:0007669"/>
    <property type="project" value="InterPro"/>
</dbReference>
<dbReference type="Pfam" id="PF01670">
    <property type="entry name" value="Glyco_hydro_12"/>
    <property type="match status" value="1"/>
</dbReference>
<comment type="similarity">
    <text evidence="1 2">Belongs to the glycosyl hydrolase 12 (cellulase H) family.</text>
</comment>
<name>W5WF07_9PSEU</name>
<evidence type="ECO:0000256" key="2">
    <source>
        <dbReference type="RuleBase" id="RU361163"/>
    </source>
</evidence>
<keyword evidence="2" id="KW-0624">Polysaccharide degradation</keyword>
<sequence>MTFRRTATAMALLLGLADLGVGAAAATPSYAQLCGQYDSVHVANNRFVVQNDEWGDTIPQCVQPTDSGFTVVSGNHNLPTTNAPAAYPSIYAGCHYGNCSSGSGLPLQVSKFGNLRSSVNYTTTGGQWDAAYDIWLDTNPNPTGQNNGAEIMIWGAHTSGPRPFGGKVATANLAGATWDVWYGVQNNNGVSWNVISYARQQATNSLEVSVRDFTLDAANRGYVQRSWYLTSVQFGFEPWQGGPGLAVNSFSFTNN</sequence>
<proteinExistence type="inferred from homology"/>
<dbReference type="AlphaFoldDB" id="W5WF07"/>
<reference evidence="4 5" key="1">
    <citation type="journal article" date="2014" name="BMC Genomics">
        <title>Complete genome sequence of producer of the glycopeptide antibiotic Aculeximycin Kutzneria albida DSM 43870T, a representative of minor genus of Pseudonocardiaceae.</title>
        <authorList>
            <person name="Rebets Y."/>
            <person name="Tokovenko B."/>
            <person name="Lushchyk I."/>
            <person name="Ruckert C."/>
            <person name="Zaburannyi N."/>
            <person name="Bechthold A."/>
            <person name="Kalinowski J."/>
            <person name="Luzhetskyy A."/>
        </authorList>
    </citation>
    <scope>NUCLEOTIDE SEQUENCE [LARGE SCALE GENOMIC DNA]</scope>
    <source>
        <strain evidence="4">DSM 43870</strain>
    </source>
</reference>
<dbReference type="eggNOG" id="COG5297">
    <property type="taxonomic scope" value="Bacteria"/>
</dbReference>
<dbReference type="Gene3D" id="2.60.120.180">
    <property type="match status" value="1"/>
</dbReference>
<evidence type="ECO:0000313" key="5">
    <source>
        <dbReference type="Proteomes" id="UP000019225"/>
    </source>
</evidence>
<dbReference type="InterPro" id="IPR002594">
    <property type="entry name" value="GH12"/>
</dbReference>
<feature type="signal peptide" evidence="3">
    <location>
        <begin position="1"/>
        <end position="31"/>
    </location>
</feature>
<gene>
    <name evidence="4" type="ORF">KALB_6077</name>
</gene>
<dbReference type="PANTHER" id="PTHR34002:SF9">
    <property type="entry name" value="XYLOGLUCAN-SPECIFIC ENDO-BETA-1,4-GLUCANASE A"/>
    <property type="match status" value="1"/>
</dbReference>
<dbReference type="RefSeq" id="WP_030109452.1">
    <property type="nucleotide sequence ID" value="NZ_CP007155.1"/>
</dbReference>
<evidence type="ECO:0000256" key="1">
    <source>
        <dbReference type="ARBA" id="ARBA00005519"/>
    </source>
</evidence>
<accession>W5WF07</accession>
<feature type="chain" id="PRO_5039135042" evidence="3">
    <location>
        <begin position="32"/>
        <end position="255"/>
    </location>
</feature>
<dbReference type="InterPro" id="IPR013319">
    <property type="entry name" value="GH11/12"/>
</dbReference>
<keyword evidence="2" id="KW-0378">Hydrolase</keyword>
<keyword evidence="2" id="KW-0119">Carbohydrate metabolism</keyword>
<dbReference type="EMBL" id="CP007155">
    <property type="protein sequence ID" value="AHH99437.1"/>
    <property type="molecule type" value="Genomic_DNA"/>
</dbReference>
<dbReference type="PANTHER" id="PTHR34002">
    <property type="entry name" value="BLR1656 PROTEIN"/>
    <property type="match status" value="1"/>
</dbReference>
<evidence type="ECO:0000256" key="3">
    <source>
        <dbReference type="SAM" id="SignalP"/>
    </source>
</evidence>
<organism evidence="4 5">
    <name type="scientific">Kutzneria albida DSM 43870</name>
    <dbReference type="NCBI Taxonomy" id="1449976"/>
    <lineage>
        <taxon>Bacteria</taxon>
        <taxon>Bacillati</taxon>
        <taxon>Actinomycetota</taxon>
        <taxon>Actinomycetes</taxon>
        <taxon>Pseudonocardiales</taxon>
        <taxon>Pseudonocardiaceae</taxon>
        <taxon>Kutzneria</taxon>
    </lineage>
</organism>